<dbReference type="OrthoDB" id="364892at2759"/>
<dbReference type="InterPro" id="IPR014721">
    <property type="entry name" value="Ribsml_uS5_D2-typ_fold_subgr"/>
</dbReference>
<dbReference type="SMART" id="SM00838">
    <property type="entry name" value="EFG_C"/>
    <property type="match status" value="1"/>
</dbReference>
<proteinExistence type="predicted"/>
<dbReference type="SUPFAM" id="SSF54211">
    <property type="entry name" value="Ribosomal protein S5 domain 2-like"/>
    <property type="match status" value="1"/>
</dbReference>
<keyword evidence="2" id="KW-0342">GTP-binding</keyword>
<dbReference type="InterPro" id="IPR009000">
    <property type="entry name" value="Transl_B-barrel_sf"/>
</dbReference>
<dbReference type="AlphaFoldDB" id="A0A7H9HKN3"/>
<dbReference type="GO" id="GO:0071007">
    <property type="term" value="C:U2-type catalytic step 2 spliceosome"/>
    <property type="evidence" value="ECO:0007669"/>
    <property type="project" value="TreeGrafter"/>
</dbReference>
<protein>
    <recommendedName>
        <fullName evidence="3">Tr-type G domain-containing protein</fullName>
    </recommendedName>
</protein>
<dbReference type="Gene3D" id="3.40.50.300">
    <property type="entry name" value="P-loop containing nucleotide triphosphate hydrolases"/>
    <property type="match status" value="1"/>
</dbReference>
<dbReference type="Gene3D" id="3.30.230.10">
    <property type="match status" value="1"/>
</dbReference>
<dbReference type="Gene3D" id="3.30.70.240">
    <property type="match status" value="1"/>
</dbReference>
<dbReference type="PRINTS" id="PR00315">
    <property type="entry name" value="ELONGATNFCT"/>
</dbReference>
<dbReference type="Gene3D" id="3.30.70.870">
    <property type="entry name" value="Elongation Factor G (Translational Gtpase), domain 3"/>
    <property type="match status" value="1"/>
</dbReference>
<dbReference type="GO" id="GO:0003924">
    <property type="term" value="F:GTPase activity"/>
    <property type="evidence" value="ECO:0007669"/>
    <property type="project" value="InterPro"/>
</dbReference>
<dbReference type="EMBL" id="CP059267">
    <property type="protein sequence ID" value="QLQ77960.1"/>
    <property type="molecule type" value="Genomic_DNA"/>
</dbReference>
<feature type="domain" description="Tr-type G" evidence="3">
    <location>
        <begin position="120"/>
        <end position="328"/>
    </location>
</feature>
<dbReference type="GO" id="GO:0000398">
    <property type="term" value="P:mRNA splicing, via spliceosome"/>
    <property type="evidence" value="ECO:0007669"/>
    <property type="project" value="TreeGrafter"/>
</dbReference>
<dbReference type="SUPFAM" id="SSF50447">
    <property type="entry name" value="Translation proteins"/>
    <property type="match status" value="1"/>
</dbReference>
<dbReference type="PANTHER" id="PTHR42908">
    <property type="entry name" value="TRANSLATION ELONGATION FACTOR-RELATED"/>
    <property type="match status" value="1"/>
</dbReference>
<accession>A0A7H9HKN3</accession>
<dbReference type="InterPro" id="IPR000640">
    <property type="entry name" value="EFG_V-like"/>
</dbReference>
<dbReference type="InterPro" id="IPR027417">
    <property type="entry name" value="P-loop_NTPase"/>
</dbReference>
<dbReference type="SMART" id="SM00889">
    <property type="entry name" value="EFG_IV"/>
    <property type="match status" value="1"/>
</dbReference>
<dbReference type="FunFam" id="3.30.70.240:FF:000022">
    <property type="entry name" value="U5 snRNP-specific protein"/>
    <property type="match status" value="1"/>
</dbReference>
<dbReference type="FunFam" id="3.30.70.870:FF:000002">
    <property type="entry name" value="Translation elongation factor 2"/>
    <property type="match status" value="1"/>
</dbReference>
<dbReference type="InterPro" id="IPR000795">
    <property type="entry name" value="T_Tr_GTP-bd_dom"/>
</dbReference>
<evidence type="ECO:0000256" key="1">
    <source>
        <dbReference type="ARBA" id="ARBA00022741"/>
    </source>
</evidence>
<keyword evidence="5" id="KW-1185">Reference proteome</keyword>
<organism evidence="4 5">
    <name type="scientific">Torulaspora globosa</name>
    <dbReference type="NCBI Taxonomy" id="48254"/>
    <lineage>
        <taxon>Eukaryota</taxon>
        <taxon>Fungi</taxon>
        <taxon>Dikarya</taxon>
        <taxon>Ascomycota</taxon>
        <taxon>Saccharomycotina</taxon>
        <taxon>Saccharomycetes</taxon>
        <taxon>Saccharomycetales</taxon>
        <taxon>Saccharomycetaceae</taxon>
        <taxon>Torulaspora</taxon>
    </lineage>
</organism>
<dbReference type="Pfam" id="PF03764">
    <property type="entry name" value="EFG_IV"/>
    <property type="match status" value="1"/>
</dbReference>
<dbReference type="GO" id="GO:0046540">
    <property type="term" value="C:U4/U6 x U5 tri-snRNP complex"/>
    <property type="evidence" value="ECO:0007669"/>
    <property type="project" value="TreeGrafter"/>
</dbReference>
<dbReference type="GO" id="GO:0005525">
    <property type="term" value="F:GTP binding"/>
    <property type="evidence" value="ECO:0007669"/>
    <property type="project" value="UniProtKB-KW"/>
</dbReference>
<evidence type="ECO:0000313" key="5">
    <source>
        <dbReference type="Proteomes" id="UP000510647"/>
    </source>
</evidence>
<reference evidence="4 5" key="1">
    <citation type="submission" date="2020-06" db="EMBL/GenBank/DDBJ databases">
        <title>The yeast mating-type switching endonuclease HO is a domesticated member of an unorthodox homing genetic element family.</title>
        <authorList>
            <person name="Coughlan A.Y."/>
            <person name="Lombardi L."/>
            <person name="Braun-Galleani S."/>
            <person name="Martos A.R."/>
            <person name="Galeote V."/>
            <person name="Bigey F."/>
            <person name="Dequin S."/>
            <person name="Byrne K.P."/>
            <person name="Wolfe K.H."/>
        </authorList>
    </citation>
    <scope>NUCLEOTIDE SEQUENCE [LARGE SCALE GENOMIC DNA]</scope>
    <source>
        <strain evidence="4 5">CBS2947</strain>
    </source>
</reference>
<name>A0A7H9HKN3_9SACH</name>
<dbReference type="Gene3D" id="2.40.30.10">
    <property type="entry name" value="Translation factors"/>
    <property type="match status" value="1"/>
</dbReference>
<dbReference type="CDD" id="cd04167">
    <property type="entry name" value="Snu114p"/>
    <property type="match status" value="1"/>
</dbReference>
<evidence type="ECO:0000313" key="4">
    <source>
        <dbReference type="EMBL" id="QLQ77960.1"/>
    </source>
</evidence>
<dbReference type="CDD" id="cd01683">
    <property type="entry name" value="EF2_IV_snRNP"/>
    <property type="match status" value="1"/>
</dbReference>
<evidence type="ECO:0000256" key="2">
    <source>
        <dbReference type="ARBA" id="ARBA00023134"/>
    </source>
</evidence>
<dbReference type="Pfam" id="PF00679">
    <property type="entry name" value="EFG_C"/>
    <property type="match status" value="1"/>
</dbReference>
<dbReference type="GO" id="GO:0005829">
    <property type="term" value="C:cytosol"/>
    <property type="evidence" value="ECO:0007669"/>
    <property type="project" value="TreeGrafter"/>
</dbReference>
<dbReference type="SUPFAM" id="SSF54980">
    <property type="entry name" value="EF-G C-terminal domain-like"/>
    <property type="match status" value="2"/>
</dbReference>
<keyword evidence="1" id="KW-0547">Nucleotide-binding</keyword>
<dbReference type="PROSITE" id="PS51722">
    <property type="entry name" value="G_TR_2"/>
    <property type="match status" value="1"/>
</dbReference>
<evidence type="ECO:0000259" key="3">
    <source>
        <dbReference type="PROSITE" id="PS51722"/>
    </source>
</evidence>
<dbReference type="GO" id="GO:0030623">
    <property type="term" value="F:U5 snRNA binding"/>
    <property type="evidence" value="ECO:0007669"/>
    <property type="project" value="TreeGrafter"/>
</dbReference>
<dbReference type="Pfam" id="PF00009">
    <property type="entry name" value="GTP_EFTU"/>
    <property type="match status" value="1"/>
</dbReference>
<sequence>MSDEELYDEFGNLIGEEEVVNEVNGAVRGDEIARELVDEPLELGDGATSVVKSDWRSTYGDEVEVLVETSDRQTTDEPLIQVKAEHLKGATYTVFTHLQRNVPKTTFDRDYMLGMLEIPERIRNVAVIGSLNSGKTSLVDLFVMESHKNLPHMTSNIRKGWRPLRYMDNSKIEIERGVSMKLNGFTFLATDFDMKSIAINLLDAPGHVDFMDQVAVALAAVDCAVICIDLVEGVTSPVEKLIKECYRRSVTPVFVLNKIDRLILELKLPPVDAYLKIRHAVQQINSFTRETFSPELGNIIFASAKLRFTFTIEQFVRYHHSSQLSEPQIEKFVSGLWGNISFEKGQFRKLTVESAHHCSFVQFILLPLYKIFTHSLSGDRENLRQTMLKAYSIDLSPDCLKYDPQPLLKEVLTKIFRDQRGLIKAISRGPDPSTGSKARFQNKSQEDSLLLKAHVLQTIDYGGTEWSLVRIYSGKVTPGVRVRILDSTDSQACMSDENNQEHIDLEDYPSVTIAEIALLGGRYLLPVSQAAAGQIVLIKGISEVFTKSATMLNERFSDTCVFEPIDYINEPALRIAIQPLKPTELPKLLGGLAKISRYYPGVIIKVEESGEQVILGFGELYLDSLLYDLRNHYAGIEIKLSNPLTIFSESCSGESFAAIPATTANGTTTLSIAAERMDTTLVKDLMRGRIKESEMKDRKLLRKLLRDQYGWDSLAARNVMCFYNNNVLIDDTLPDETNKELLKSYESQIKQGFDWVTREGPLAEEPIHGVQFKILQATGLENIGIGGQLIPLVKKACCIAMMSASPVLLEPIYEVDVLFKSALLPIVEELFKKRRGGRIYKCDKIVGTPLSEIRGQLPIIESIGFETDLRLATRGGSMCQLHFWNKIWRKVPGDVLDKDAPMFKLKPAPINSLSRDFVMKTRRRKGISNEGFMSNDGPSIEKYVDEETFKQLKENGLVT</sequence>
<dbReference type="InterPro" id="IPR005517">
    <property type="entry name" value="Transl_elong_EFG/EF2_IV"/>
</dbReference>
<dbReference type="InterPro" id="IPR035647">
    <property type="entry name" value="EFG_III/V"/>
</dbReference>
<dbReference type="PANTHER" id="PTHR42908:SF6">
    <property type="entry name" value="116 KDA U5 SMALL NUCLEAR RIBONUCLEOPROTEIN COMPONENT"/>
    <property type="match status" value="1"/>
</dbReference>
<dbReference type="Proteomes" id="UP000510647">
    <property type="component" value="Chromosome 1"/>
</dbReference>
<dbReference type="InterPro" id="IPR044121">
    <property type="entry name" value="Snu114_GTP-bd"/>
</dbReference>
<dbReference type="InterPro" id="IPR020568">
    <property type="entry name" value="Ribosomal_Su5_D2-typ_SF"/>
</dbReference>
<dbReference type="SUPFAM" id="SSF52540">
    <property type="entry name" value="P-loop containing nucleoside triphosphate hydrolases"/>
    <property type="match status" value="1"/>
</dbReference>
<gene>
    <name evidence="4" type="ORF">HG537_0A02070</name>
</gene>